<dbReference type="EMBL" id="AE014299">
    <property type="protein sequence ID" value="AAN56543.1"/>
    <property type="molecule type" value="Genomic_DNA"/>
</dbReference>
<gene>
    <name evidence="2" type="ordered locus">SO_3552</name>
</gene>
<dbReference type="InterPro" id="IPR002035">
    <property type="entry name" value="VWF_A"/>
</dbReference>
<dbReference type="InterPro" id="IPR021908">
    <property type="entry name" value="YfbK_C"/>
</dbReference>
<dbReference type="STRING" id="211586.SO_3552"/>
<proteinExistence type="predicted"/>
<keyword evidence="3" id="KW-1185">Reference proteome</keyword>
<dbReference type="SMART" id="SM00327">
    <property type="entry name" value="VWA"/>
    <property type="match status" value="1"/>
</dbReference>
<dbReference type="CDD" id="cd01465">
    <property type="entry name" value="vWA_subgroup"/>
    <property type="match status" value="1"/>
</dbReference>
<dbReference type="PhylomeDB" id="Q8EBG6"/>
<name>Q8EBG6_SHEON</name>
<dbReference type="PANTHER" id="PTHR10166:SF37">
    <property type="entry name" value="STOLID, ISOFORM H"/>
    <property type="match status" value="1"/>
</dbReference>
<dbReference type="PANTHER" id="PTHR10166">
    <property type="entry name" value="VOLTAGE-DEPENDENT CALCIUM CHANNEL SUBUNIT ALPHA-2/DELTA-RELATED"/>
    <property type="match status" value="1"/>
</dbReference>
<dbReference type="Pfam" id="PF00092">
    <property type="entry name" value="VWA"/>
    <property type="match status" value="1"/>
</dbReference>
<dbReference type="eggNOG" id="COG2304">
    <property type="taxonomic scope" value="Bacteria"/>
</dbReference>
<dbReference type="AlphaFoldDB" id="Q8EBG6"/>
<evidence type="ECO:0000313" key="3">
    <source>
        <dbReference type="Proteomes" id="UP000008186"/>
    </source>
</evidence>
<dbReference type="Gene3D" id="3.40.50.410">
    <property type="entry name" value="von Willebrand factor, type A domain"/>
    <property type="match status" value="1"/>
</dbReference>
<dbReference type="Pfam" id="PF12034">
    <property type="entry name" value="YfbK_C"/>
    <property type="match status" value="1"/>
</dbReference>
<dbReference type="KEGG" id="son:SO_3552"/>
<dbReference type="PaxDb" id="211586-SO_3552"/>
<dbReference type="Proteomes" id="UP000008186">
    <property type="component" value="Chromosome"/>
</dbReference>
<dbReference type="SUPFAM" id="SSF53300">
    <property type="entry name" value="vWA-like"/>
    <property type="match status" value="1"/>
</dbReference>
<evidence type="ECO:0000259" key="1">
    <source>
        <dbReference type="PROSITE" id="PS50234"/>
    </source>
</evidence>
<accession>Q8EBG6</accession>
<dbReference type="InterPro" id="IPR036465">
    <property type="entry name" value="vWFA_dom_sf"/>
</dbReference>
<dbReference type="BioCyc" id="SONE211586:G1GMP-3312-MONOMER"/>
<dbReference type="OrthoDB" id="9805121at2"/>
<reference evidence="2 3" key="3">
    <citation type="journal article" date="2008" name="Appl. Environ. Microbiol.">
        <title>Identification of mobile elements and pseudogenes in the Shewanella oneidensis MR-1 genome.</title>
        <authorList>
            <person name="Romine M.F."/>
            <person name="Carlson T.S."/>
            <person name="Norbeck A.D."/>
            <person name="McCue L.A."/>
            <person name="Lipton M.S."/>
        </authorList>
    </citation>
    <scope>NUCLEOTIDE SEQUENCE [LARGE SCALE GENOMIC DNA]</scope>
    <source>
        <strain evidence="3">ATCC 700550 / JCM 31522 / CIP 106686 / LMG 19005 / NCIMB 14063 / MR-1</strain>
    </source>
</reference>
<dbReference type="InterPro" id="IPR022156">
    <property type="entry name" value="Uncharacterised_YfbK_N"/>
</dbReference>
<evidence type="ECO:0000313" key="2">
    <source>
        <dbReference type="EMBL" id="AAN56543.1"/>
    </source>
</evidence>
<dbReference type="HOGENOM" id="CLU_019123_0_0_6"/>
<dbReference type="RefSeq" id="WP_011073381.1">
    <property type="nucleotide sequence ID" value="NC_004347.2"/>
</dbReference>
<reference evidence="2 3" key="1">
    <citation type="journal article" date="2002" name="Nat. Biotechnol.">
        <title>Genome sequence of the dissimilatory metal ion-reducing bacterium Shewanella oneidensis.</title>
        <authorList>
            <person name="Heidelberg J.F."/>
            <person name="Paulsen I.T."/>
            <person name="Nelson K.E."/>
            <person name="Gaidos E.J."/>
            <person name="Nelson W.C."/>
            <person name="Read T.D."/>
            <person name="Eisen J.A."/>
            <person name="Seshadri R."/>
            <person name="Ward N."/>
            <person name="Methe B."/>
            <person name="Clayton R.A."/>
            <person name="Meyer T."/>
            <person name="Tsapin A."/>
            <person name="Scott J."/>
            <person name="Beanan M."/>
            <person name="Brinkac L."/>
            <person name="Daugherty S."/>
            <person name="DeBoy R.T."/>
            <person name="Dodson R.J."/>
            <person name="Durkin A.S."/>
            <person name="Haft D.H."/>
            <person name="Kolonay J.F."/>
            <person name="Madupu R."/>
            <person name="Peterson J.D."/>
            <person name="Umayam L.A."/>
            <person name="White O."/>
            <person name="Wolf A.M."/>
            <person name="Vamathevan J."/>
            <person name="Weidman J."/>
            <person name="Impraim M."/>
            <person name="Lee K."/>
            <person name="Berry K."/>
            <person name="Lee C."/>
            <person name="Mueller J."/>
            <person name="Khouri H."/>
            <person name="Gill J."/>
            <person name="Utterback T.R."/>
            <person name="McDonald L.A."/>
            <person name="Feldblyum T.V."/>
            <person name="Smith H.O."/>
            <person name="Venter J.C."/>
            <person name="Nealson K.H."/>
            <person name="Fraser C.M."/>
        </authorList>
    </citation>
    <scope>NUCLEOTIDE SEQUENCE [LARGE SCALE GENOMIC DNA]</scope>
    <source>
        <strain evidence="3">ATCC 700550 / JCM 31522 / CIP 106686 / LMG 19005 / NCIMB 14063 / MR-1</strain>
    </source>
</reference>
<dbReference type="PATRIC" id="fig|211586.12.peg.3446"/>
<organism evidence="2 3">
    <name type="scientific">Shewanella oneidensis (strain ATCC 700550 / JCM 31522 / CIP 106686 / LMG 19005 / NCIMB 14063 / MR-1)</name>
    <dbReference type="NCBI Taxonomy" id="211586"/>
    <lineage>
        <taxon>Bacteria</taxon>
        <taxon>Pseudomonadati</taxon>
        <taxon>Pseudomonadota</taxon>
        <taxon>Gammaproteobacteria</taxon>
        <taxon>Alteromonadales</taxon>
        <taxon>Shewanellaceae</taxon>
        <taxon>Shewanella</taxon>
    </lineage>
</organism>
<reference evidence="2 3" key="4">
    <citation type="journal article" date="2011" name="BMC Genomics">
        <title>Genome-wide protein localization prediction strategies for gram negative bacteria.</title>
        <authorList>
            <person name="Romine M.F."/>
        </authorList>
    </citation>
    <scope>NUCLEOTIDE SEQUENCE [LARGE SCALE GENOMIC DNA]</scope>
    <source>
        <strain evidence="3">ATCC 700550 / JCM 31522 / CIP 106686 / LMG 19005 / NCIMB 14063 / MR-1</strain>
    </source>
</reference>
<dbReference type="InterPro" id="IPR051173">
    <property type="entry name" value="Ca_channel_alpha-2/delta"/>
</dbReference>
<protein>
    <submittedName>
        <fullName evidence="2">Lipoprotein with VWA and DUF3520 domains</fullName>
    </submittedName>
</protein>
<dbReference type="PROSITE" id="PS50234">
    <property type="entry name" value="VWFA"/>
    <property type="match status" value="1"/>
</dbReference>
<feature type="domain" description="VWFA" evidence="1">
    <location>
        <begin position="234"/>
        <end position="408"/>
    </location>
</feature>
<reference evidence="2 3" key="2">
    <citation type="journal article" date="2005" name="Proteomics">
        <title>Global detection and characterization of hypothetical proteins in Shewanella oneidensis MR-1 using LC-MS based proteomics.</title>
        <authorList>
            <person name="Elias D.A."/>
            <person name="Monroe M.E."/>
            <person name="Marshall M.J."/>
            <person name="Romine M.F."/>
            <person name="Belieav A.S."/>
            <person name="Fredrickson J.K."/>
            <person name="Anderson G.A."/>
            <person name="Smith R.D."/>
            <person name="Lipton M.S."/>
        </authorList>
    </citation>
    <scope>NUCLEOTIDE SEQUENCE [LARGE SCALE GENOMIC DNA]</scope>
    <source>
        <strain evidence="3">ATCC 700550 / JCM 31522 / CIP 106686 / LMG 19005 / NCIMB 14063 / MR-1</strain>
    </source>
</reference>
<keyword evidence="2" id="KW-0449">Lipoprotein</keyword>
<sequence>MTHPLRLLNTQLVSISSHKKRHNAAVSALTLAILLGLSGCIDKQTESESRTELATQANEAAEQQAALVQRVEAERQAKIQHENELSAKSQDMRAEHMPYIAQYAASSSVAAPGLNDDWQGAVLPERNQFEKQVQNGIMVAGEIPVSTFSIDVDTGSYTTLRRMLKEGRLPQKDTLRVEEMLNYFSYNYPQPNKNEAPFSVTTELAPSPYNDDMMLLRIGLKGYEQSKAELGASNLVFLLDVSGSMASDDKLPLLQTALKMLTQQLDEQDKVSIVVYAGAAGVVLDGAAGNDIKILTYALEQLTAGGSTNGAEGIQLAYQLAQKHFVKGGINRVILATDGDFNVGTTNLDELVDLVEVQKKHGIGLTTLGFGMGNYNDHLMEQLANKGNGQYAYIDSVNEARKVLVEQLGATLLTIVKEVKVQVEFNPALVSEYRLIGYENRALAREDFNNDKVDAGEIGAGHTVTALYELRYVETGHMANDKLRYGYNPDTGSEKYSRDEIAYLKLRYQLPDASKSQLLTYPIRADQSVKTVNQASDDFRFAAAVAGLGQLLNQSHYLHQFDYNKLRGLTRSALGEDTMGYRHEFMQLVDTAALLAQTNQVPIKKSFDAENKPFPPQDKLH</sequence>
<dbReference type="Pfam" id="PF12450">
    <property type="entry name" value="vWF_A"/>
    <property type="match status" value="1"/>
</dbReference>